<dbReference type="Proteomes" id="UP000659124">
    <property type="component" value="Unassembled WGS sequence"/>
</dbReference>
<keyword evidence="5" id="KW-1185">Reference proteome</keyword>
<dbReference type="Gene3D" id="1.20.120.450">
    <property type="entry name" value="dinb family like domain"/>
    <property type="match status" value="1"/>
</dbReference>
<evidence type="ECO:0000313" key="4">
    <source>
        <dbReference type="EMBL" id="MBC9931000.1"/>
    </source>
</evidence>
<protein>
    <submittedName>
        <fullName evidence="4">Damage-inducible protein DinB</fullName>
    </submittedName>
</protein>
<dbReference type="SUPFAM" id="SSF109854">
    <property type="entry name" value="DinB/YfiT-like putative metalloenzymes"/>
    <property type="match status" value="1"/>
</dbReference>
<keyword evidence="3" id="KW-0175">Coiled coil</keyword>
<comment type="similarity">
    <text evidence="1">Belongs to the DinB family.</text>
</comment>
<evidence type="ECO:0000256" key="2">
    <source>
        <dbReference type="ARBA" id="ARBA00022723"/>
    </source>
</evidence>
<proteinExistence type="inferred from homology"/>
<evidence type="ECO:0000256" key="1">
    <source>
        <dbReference type="ARBA" id="ARBA00008635"/>
    </source>
</evidence>
<dbReference type="PANTHER" id="PTHR37302">
    <property type="entry name" value="SLR1116 PROTEIN"/>
    <property type="match status" value="1"/>
</dbReference>
<evidence type="ECO:0000313" key="5">
    <source>
        <dbReference type="Proteomes" id="UP000659124"/>
    </source>
</evidence>
<dbReference type="PANTHER" id="PTHR37302:SF3">
    <property type="entry name" value="DAMAGE-INDUCIBLE PROTEIN DINB"/>
    <property type="match status" value="1"/>
</dbReference>
<comment type="caution">
    <text evidence="4">The sequence shown here is derived from an EMBL/GenBank/DDBJ whole genome shotgun (WGS) entry which is preliminary data.</text>
</comment>
<keyword evidence="2" id="KW-0479">Metal-binding</keyword>
<evidence type="ECO:0000256" key="3">
    <source>
        <dbReference type="SAM" id="Coils"/>
    </source>
</evidence>
<dbReference type="InterPro" id="IPR034660">
    <property type="entry name" value="DinB/YfiT-like"/>
</dbReference>
<dbReference type="Pfam" id="PF05163">
    <property type="entry name" value="DinB"/>
    <property type="match status" value="1"/>
</dbReference>
<accession>A0ABR7TMZ3</accession>
<sequence>MINTTTAPATTAAILADYAKGVAAYELWATKTLVEWLKTKDATLLETPVTSSYGTMKETLKHMMETSAWWTKNLRNEHPSLTFGPLVCNESVAEVLDNVLKQAEELKELADSLTLEQLVQSYPVTIPFAGDFNIPGHEMLLQVSHHSTYHRGQIVTMGRHLGITDATNTDYMFYQLVAAKRY</sequence>
<organism evidence="4 5">
    <name type="scientific">Chitinophaga qingshengii</name>
    <dbReference type="NCBI Taxonomy" id="1569794"/>
    <lineage>
        <taxon>Bacteria</taxon>
        <taxon>Pseudomonadati</taxon>
        <taxon>Bacteroidota</taxon>
        <taxon>Chitinophagia</taxon>
        <taxon>Chitinophagales</taxon>
        <taxon>Chitinophagaceae</taxon>
        <taxon>Chitinophaga</taxon>
    </lineage>
</organism>
<reference evidence="4 5" key="1">
    <citation type="submission" date="2020-09" db="EMBL/GenBank/DDBJ databases">
        <title>Genome sequences of type strains of Chitinophaga qingshengii and Chitinophaga varians.</title>
        <authorList>
            <person name="Kittiwongwattana C."/>
        </authorList>
    </citation>
    <scope>NUCLEOTIDE SEQUENCE [LARGE SCALE GENOMIC DNA]</scope>
    <source>
        <strain evidence="4 5">JCM 30026</strain>
    </source>
</reference>
<gene>
    <name evidence="4" type="ORF">ICL07_11475</name>
</gene>
<dbReference type="RefSeq" id="WP_188088038.1">
    <property type="nucleotide sequence ID" value="NZ_JACVFC010000001.1"/>
</dbReference>
<feature type="coiled-coil region" evidence="3">
    <location>
        <begin position="89"/>
        <end position="116"/>
    </location>
</feature>
<dbReference type="InterPro" id="IPR007837">
    <property type="entry name" value="DinB"/>
</dbReference>
<name>A0ABR7TMZ3_9BACT</name>
<dbReference type="EMBL" id="JACVFC010000001">
    <property type="protein sequence ID" value="MBC9931000.1"/>
    <property type="molecule type" value="Genomic_DNA"/>
</dbReference>